<name>A0A7V8EFS5_PSEPU</name>
<evidence type="ECO:0000313" key="1">
    <source>
        <dbReference type="EMBL" id="KAF0254036.1"/>
    </source>
</evidence>
<reference evidence="1 2" key="1">
    <citation type="submission" date="2019-12" db="EMBL/GenBank/DDBJ databases">
        <authorList>
            <person name="Woiski C."/>
        </authorList>
    </citation>
    <scope>NUCLEOTIDE SEQUENCE [LARGE SCALE GENOMIC DNA]</scope>
    <source>
        <strain evidence="1 2">BOE100</strain>
    </source>
</reference>
<protein>
    <recommendedName>
        <fullName evidence="3">Lipoprotein</fullName>
    </recommendedName>
</protein>
<organism evidence="1 2">
    <name type="scientific">Pseudomonas putida</name>
    <name type="common">Arthrobacter siderocapsulatus</name>
    <dbReference type="NCBI Taxonomy" id="303"/>
    <lineage>
        <taxon>Bacteria</taxon>
        <taxon>Pseudomonadati</taxon>
        <taxon>Pseudomonadota</taxon>
        <taxon>Gammaproteobacteria</taxon>
        <taxon>Pseudomonadales</taxon>
        <taxon>Pseudomonadaceae</taxon>
        <taxon>Pseudomonas</taxon>
    </lineage>
</organism>
<dbReference type="Proteomes" id="UP000442695">
    <property type="component" value="Unassembled WGS sequence"/>
</dbReference>
<accession>A0A7V8EFS5</accession>
<proteinExistence type="predicted"/>
<dbReference type="RefSeq" id="WP_156859163.1">
    <property type="nucleotide sequence ID" value="NZ_WOWR01000018.1"/>
</dbReference>
<evidence type="ECO:0008006" key="3">
    <source>
        <dbReference type="Google" id="ProtNLM"/>
    </source>
</evidence>
<sequence>MLLRTCFVVAACGIITGCVSGWIENPSPSTRNTVNDLRLEGFECKARYSDIECMQIEPLRNKQANKCDGKNGCTPQPDILIFNRYRIEQQENGIPTIEHSVVEKVEGKLVGGTKVTAD</sequence>
<gene>
    <name evidence="1" type="ORF">GN299_15315</name>
</gene>
<comment type="caution">
    <text evidence="1">The sequence shown here is derived from an EMBL/GenBank/DDBJ whole genome shotgun (WGS) entry which is preliminary data.</text>
</comment>
<dbReference type="AlphaFoldDB" id="A0A7V8EFS5"/>
<dbReference type="EMBL" id="WOWR01000018">
    <property type="protein sequence ID" value="KAF0254036.1"/>
    <property type="molecule type" value="Genomic_DNA"/>
</dbReference>
<evidence type="ECO:0000313" key="2">
    <source>
        <dbReference type="Proteomes" id="UP000442695"/>
    </source>
</evidence>
<dbReference type="PROSITE" id="PS51257">
    <property type="entry name" value="PROKAR_LIPOPROTEIN"/>
    <property type="match status" value="1"/>
</dbReference>